<feature type="transmembrane region" description="Helical" evidence="1">
    <location>
        <begin position="234"/>
        <end position="255"/>
    </location>
</feature>
<sequence length="502" mass="53982">MTDKIDDSVAGNGVLSDLGGKSYVELHKPSSEFATRDEYLQHELQIMQPKRWRVNLPLRDYRFELEDAIPAMAATIGKIVMVGAMAAAFAAPLGLSEAFVLENVRYEMLIAAFFVLILSGFLLPTANLPGTHGPLIPLIPIVVAAGGHPLAFGLLMGVFGIILALFKGGSLMARLTSNGVAGGLLLYLGFVGTIGQVKNMIAWADKIGLPHIAFIIIIATIVMYALLEHFQKRWLAVPIGCALAGALAFFLGAPFEFKTDPGLPPLSPMYWWGEDTGWTLGLPDLKAFIVAFPFAVLAVAMWSPDFLGHQVFQKISYPPRSERTYMNIDDTMVGCSARQITGSVLGGANFCSSWGTYIVPAAIAKRPIPAGAILTAVFCIVAAIWGYPMDLAVWQPVLSTALIVAVFVPLLEAGMEMTRKGKTTQSAAIVVFASALVNPVFGWSLTMLLDNLGLIGDKQRSRDLGFSGRVMIPLIGFIILCVAMGAVGMFPGIDAFLPQFRV</sequence>
<protein>
    <submittedName>
        <fullName evidence="2">Permease</fullName>
    </submittedName>
</protein>
<keyword evidence="3" id="KW-1185">Reference proteome</keyword>
<keyword evidence="1" id="KW-0812">Transmembrane</keyword>
<dbReference type="eggNOG" id="ENOG502Z8UK">
    <property type="taxonomic scope" value="Bacteria"/>
</dbReference>
<feature type="transmembrane region" description="Helical" evidence="1">
    <location>
        <begin position="469"/>
        <end position="497"/>
    </location>
</feature>
<dbReference type="Proteomes" id="UP000035860">
    <property type="component" value="Unassembled WGS sequence"/>
</dbReference>
<feature type="transmembrane region" description="Helical" evidence="1">
    <location>
        <begin position="427"/>
        <end position="449"/>
    </location>
</feature>
<dbReference type="AlphaFoldDB" id="A0A066UJ89"/>
<accession>A0A066UJ89</accession>
<feature type="transmembrane region" description="Helical" evidence="1">
    <location>
        <begin position="68"/>
        <end position="94"/>
    </location>
</feature>
<comment type="caution">
    <text evidence="2">The sequence shown here is derived from an EMBL/GenBank/DDBJ whole genome shotgun (WGS) entry which is preliminary data.</text>
</comment>
<organism evidence="2 3">
    <name type="scientific">Moraxella bovoculi 237</name>
    <dbReference type="NCBI Taxonomy" id="743974"/>
    <lineage>
        <taxon>Bacteria</taxon>
        <taxon>Pseudomonadati</taxon>
        <taxon>Pseudomonadota</taxon>
        <taxon>Gammaproteobacteria</taxon>
        <taxon>Moraxellales</taxon>
        <taxon>Moraxellaceae</taxon>
        <taxon>Moraxella</taxon>
    </lineage>
</organism>
<evidence type="ECO:0000313" key="2">
    <source>
        <dbReference type="EMBL" id="KDN25952.1"/>
    </source>
</evidence>
<reference evidence="2 3" key="1">
    <citation type="journal article" date="2014" name="Genome Announc.">
        <title>Draft Genome Sequence of Moraxella bovoculi Strain 237T (ATCC BAA-1259T) Isolated from a Calf with Infectious Bovine Keratoconjunctivitis.</title>
        <authorList>
            <person name="Calcutt M.J."/>
            <person name="Foecking M.F."/>
            <person name="Martin N.T."/>
            <person name="Mhlanga-Mutangadura T."/>
            <person name="Reilly T.J."/>
        </authorList>
    </citation>
    <scope>NUCLEOTIDE SEQUENCE [LARGE SCALE GENOMIC DNA]</scope>
    <source>
        <strain evidence="2 3">237</strain>
    </source>
</reference>
<dbReference type="InterPro" id="IPR021794">
    <property type="entry name" value="DUF3360"/>
</dbReference>
<gene>
    <name evidence="2" type="ORF">MBO_02140</name>
</gene>
<keyword evidence="1" id="KW-1133">Transmembrane helix</keyword>
<feature type="transmembrane region" description="Helical" evidence="1">
    <location>
        <begin position="106"/>
        <end position="126"/>
    </location>
</feature>
<feature type="transmembrane region" description="Helical" evidence="1">
    <location>
        <begin position="287"/>
        <end position="307"/>
    </location>
</feature>
<feature type="transmembrane region" description="Helical" evidence="1">
    <location>
        <begin position="368"/>
        <end position="387"/>
    </location>
</feature>
<proteinExistence type="predicted"/>
<name>A0A066UJ89_9GAMM</name>
<feature type="transmembrane region" description="Helical" evidence="1">
    <location>
        <begin position="209"/>
        <end position="227"/>
    </location>
</feature>
<evidence type="ECO:0000256" key="1">
    <source>
        <dbReference type="SAM" id="Phobius"/>
    </source>
</evidence>
<keyword evidence="1" id="KW-0472">Membrane</keyword>
<dbReference type="Pfam" id="PF11840">
    <property type="entry name" value="DUF3360"/>
    <property type="match status" value="1"/>
</dbReference>
<evidence type="ECO:0000313" key="3">
    <source>
        <dbReference type="Proteomes" id="UP000035860"/>
    </source>
</evidence>
<feature type="transmembrane region" description="Helical" evidence="1">
    <location>
        <begin position="178"/>
        <end position="197"/>
    </location>
</feature>
<dbReference type="EMBL" id="AOMT01000005">
    <property type="protein sequence ID" value="KDN25952.1"/>
    <property type="molecule type" value="Genomic_DNA"/>
</dbReference>
<feature type="transmembrane region" description="Helical" evidence="1">
    <location>
        <begin position="393"/>
        <end position="415"/>
    </location>
</feature>
<feature type="transmembrane region" description="Helical" evidence="1">
    <location>
        <begin position="138"/>
        <end position="166"/>
    </location>
</feature>